<dbReference type="AlphaFoldDB" id="A0A409VZD8"/>
<comment type="caution">
    <text evidence="1">The sequence shown here is derived from an EMBL/GenBank/DDBJ whole genome shotgun (WGS) entry which is preliminary data.</text>
</comment>
<organism evidence="1 2">
    <name type="scientific">Gymnopilus dilepis</name>
    <dbReference type="NCBI Taxonomy" id="231916"/>
    <lineage>
        <taxon>Eukaryota</taxon>
        <taxon>Fungi</taxon>
        <taxon>Dikarya</taxon>
        <taxon>Basidiomycota</taxon>
        <taxon>Agaricomycotina</taxon>
        <taxon>Agaricomycetes</taxon>
        <taxon>Agaricomycetidae</taxon>
        <taxon>Agaricales</taxon>
        <taxon>Agaricineae</taxon>
        <taxon>Hymenogastraceae</taxon>
        <taxon>Gymnopilus</taxon>
    </lineage>
</organism>
<dbReference type="InParanoid" id="A0A409VZD8"/>
<proteinExistence type="predicted"/>
<reference evidence="1 2" key="1">
    <citation type="journal article" date="2018" name="Evol. Lett.">
        <title>Horizontal gene cluster transfer increased hallucinogenic mushroom diversity.</title>
        <authorList>
            <person name="Reynolds H.T."/>
            <person name="Vijayakumar V."/>
            <person name="Gluck-Thaler E."/>
            <person name="Korotkin H.B."/>
            <person name="Matheny P.B."/>
            <person name="Slot J.C."/>
        </authorList>
    </citation>
    <scope>NUCLEOTIDE SEQUENCE [LARGE SCALE GENOMIC DNA]</scope>
    <source>
        <strain evidence="1 2">SRW20</strain>
    </source>
</reference>
<sequence length="155" mass="17150">MDWTPGAGDGVGSEACRFACSRCAGRQLPVQRLRDPSPVPPCVHRRQIWINIRSLHPSTTQPHPLFSLTLNHSPPPPARPTTQLLHYNNVSTSTGAQPVAGRHWGLVIELSFAHASFEPQQHQLRNANASWVLESQEVVIGSAWNRGAMVTWQIL</sequence>
<dbReference type="Proteomes" id="UP000284706">
    <property type="component" value="Unassembled WGS sequence"/>
</dbReference>
<accession>A0A409VZD8</accession>
<name>A0A409VZD8_9AGAR</name>
<protein>
    <submittedName>
        <fullName evidence="1">Uncharacterized protein</fullName>
    </submittedName>
</protein>
<evidence type="ECO:0000313" key="1">
    <source>
        <dbReference type="EMBL" id="PPQ71636.1"/>
    </source>
</evidence>
<dbReference type="EMBL" id="NHYE01005494">
    <property type="protein sequence ID" value="PPQ71636.1"/>
    <property type="molecule type" value="Genomic_DNA"/>
</dbReference>
<evidence type="ECO:0000313" key="2">
    <source>
        <dbReference type="Proteomes" id="UP000284706"/>
    </source>
</evidence>
<gene>
    <name evidence="1" type="ORF">CVT26_010596</name>
</gene>
<keyword evidence="2" id="KW-1185">Reference proteome</keyword>